<dbReference type="Proteomes" id="UP000593892">
    <property type="component" value="Chromosome"/>
</dbReference>
<dbReference type="InterPro" id="IPR029044">
    <property type="entry name" value="Nucleotide-diphossugar_trans"/>
</dbReference>
<dbReference type="RefSeq" id="WP_194447038.1">
    <property type="nucleotide sequence ID" value="NZ_CP063849.1"/>
</dbReference>
<gene>
    <name evidence="3 4" type="primary">ispD</name>
    <name evidence="4" type="ORF">IRI77_21340</name>
</gene>
<dbReference type="GO" id="GO:0019288">
    <property type="term" value="P:isopentenyl diphosphate biosynthetic process, methylerythritol 4-phosphate pathway"/>
    <property type="evidence" value="ECO:0007669"/>
    <property type="project" value="UniProtKB-UniRule"/>
</dbReference>
<organism evidence="4 5">
    <name type="scientific">Paludibaculum fermentans</name>
    <dbReference type="NCBI Taxonomy" id="1473598"/>
    <lineage>
        <taxon>Bacteria</taxon>
        <taxon>Pseudomonadati</taxon>
        <taxon>Acidobacteriota</taxon>
        <taxon>Terriglobia</taxon>
        <taxon>Bryobacterales</taxon>
        <taxon>Bryobacteraceae</taxon>
        <taxon>Paludibaculum</taxon>
    </lineage>
</organism>
<accession>A0A7S7NKK7</accession>
<feature type="site" description="Transition state stabilizer" evidence="3">
    <location>
        <position position="29"/>
    </location>
</feature>
<dbReference type="InterPro" id="IPR001228">
    <property type="entry name" value="IspD"/>
</dbReference>
<evidence type="ECO:0000256" key="1">
    <source>
        <dbReference type="ARBA" id="ARBA00022679"/>
    </source>
</evidence>
<dbReference type="EC" id="2.7.7.60" evidence="3"/>
<comment type="pathway">
    <text evidence="3">Isoprenoid biosynthesis; isopentenyl diphosphate biosynthesis via DXP pathway; isopentenyl diphosphate from 1-deoxy-D-xylulose 5-phosphate: step 2/6.</text>
</comment>
<dbReference type="GO" id="GO:0050518">
    <property type="term" value="F:2-C-methyl-D-erythritol 4-phosphate cytidylyltransferase activity"/>
    <property type="evidence" value="ECO:0007669"/>
    <property type="project" value="UniProtKB-UniRule"/>
</dbReference>
<feature type="site" description="Positions MEP for the nucleophilic attack" evidence="3">
    <location>
        <position position="160"/>
    </location>
</feature>
<sequence length="240" mass="26247">MKVSVILPAAGLGTRMKSQSAEHTGTNKKQFMSLEGAPILLHTVRKFVACPLVTEVLIALRGADLELAAELLSQETFAKPVRCVEGGESRQNSVENALAALDPDVDIIAVHDAVRPFIDSETIVQVIQQAAETGAAIVGIVPVDTVKQVQRHVVRGTLNRDRLVLAQTPQVFRAALLREAFRKAREDQFVGTDESSLVERLESVEVTVVPGSDRNIKITRPSDIELARLFLAEEKRKVQN</sequence>
<comment type="function">
    <text evidence="3">Catalyzes the formation of 4-diphosphocytidyl-2-C-methyl-D-erythritol from CTP and 2-C-methyl-D-erythritol 4-phosphate (MEP).</text>
</comment>
<reference evidence="4 5" key="1">
    <citation type="submission" date="2020-10" db="EMBL/GenBank/DDBJ databases">
        <title>Complete genome sequence of Paludibaculum fermentans P105T, a facultatively anaerobic acidobacterium capable of dissimilatory Fe(III) reduction.</title>
        <authorList>
            <person name="Dedysh S.N."/>
            <person name="Beletsky A.V."/>
            <person name="Kulichevskaya I.S."/>
            <person name="Mardanov A.V."/>
            <person name="Ravin N.V."/>
        </authorList>
    </citation>
    <scope>NUCLEOTIDE SEQUENCE [LARGE SCALE GENOMIC DNA]</scope>
    <source>
        <strain evidence="4 5">P105</strain>
    </source>
</reference>
<evidence type="ECO:0000256" key="2">
    <source>
        <dbReference type="ARBA" id="ARBA00022695"/>
    </source>
</evidence>
<dbReference type="Pfam" id="PF01128">
    <property type="entry name" value="IspD"/>
    <property type="match status" value="1"/>
</dbReference>
<dbReference type="SUPFAM" id="SSF53448">
    <property type="entry name" value="Nucleotide-diphospho-sugar transferases"/>
    <property type="match status" value="1"/>
</dbReference>
<dbReference type="EMBL" id="CP063849">
    <property type="protein sequence ID" value="QOY85368.1"/>
    <property type="molecule type" value="Genomic_DNA"/>
</dbReference>
<dbReference type="PANTHER" id="PTHR32125">
    <property type="entry name" value="2-C-METHYL-D-ERYTHRITOL 4-PHOSPHATE CYTIDYLYLTRANSFERASE, CHLOROPLASTIC"/>
    <property type="match status" value="1"/>
</dbReference>
<comment type="similarity">
    <text evidence="3">Belongs to the IspD/TarI cytidylyltransferase family. IspD subfamily.</text>
</comment>
<evidence type="ECO:0000313" key="4">
    <source>
        <dbReference type="EMBL" id="QOY85368.1"/>
    </source>
</evidence>
<protein>
    <recommendedName>
        <fullName evidence="3">2-C-methyl-D-erythritol 4-phosphate cytidylyltransferase</fullName>
        <ecNumber evidence="3">2.7.7.60</ecNumber>
    </recommendedName>
    <alternativeName>
        <fullName evidence="3">4-diphosphocytidyl-2C-methyl-D-erythritol synthase</fullName>
    </alternativeName>
    <alternativeName>
        <fullName evidence="3">MEP cytidylyltransferase</fullName>
        <shortName evidence="3">MCT</shortName>
    </alternativeName>
</protein>
<dbReference type="PANTHER" id="PTHR32125:SF4">
    <property type="entry name" value="2-C-METHYL-D-ERYTHRITOL 4-PHOSPHATE CYTIDYLYLTRANSFERASE, CHLOROPLASTIC"/>
    <property type="match status" value="1"/>
</dbReference>
<dbReference type="NCBIfam" id="TIGR00453">
    <property type="entry name" value="ispD"/>
    <property type="match status" value="1"/>
</dbReference>
<keyword evidence="3" id="KW-0414">Isoprene biosynthesis</keyword>
<dbReference type="KEGG" id="pfer:IRI77_21340"/>
<dbReference type="FunFam" id="3.90.550.10:FF:000003">
    <property type="entry name" value="2-C-methyl-D-erythritol 4-phosphate cytidylyltransferase"/>
    <property type="match status" value="1"/>
</dbReference>
<dbReference type="InterPro" id="IPR034683">
    <property type="entry name" value="IspD/TarI"/>
</dbReference>
<dbReference type="AlphaFoldDB" id="A0A7S7NKK7"/>
<dbReference type="UniPathway" id="UPA00056">
    <property type="reaction ID" value="UER00093"/>
</dbReference>
<evidence type="ECO:0000313" key="5">
    <source>
        <dbReference type="Proteomes" id="UP000593892"/>
    </source>
</evidence>
<comment type="catalytic activity">
    <reaction evidence="3">
        <text>2-C-methyl-D-erythritol 4-phosphate + CTP + H(+) = 4-CDP-2-C-methyl-D-erythritol + diphosphate</text>
        <dbReference type="Rhea" id="RHEA:13429"/>
        <dbReference type="ChEBI" id="CHEBI:15378"/>
        <dbReference type="ChEBI" id="CHEBI:33019"/>
        <dbReference type="ChEBI" id="CHEBI:37563"/>
        <dbReference type="ChEBI" id="CHEBI:57823"/>
        <dbReference type="ChEBI" id="CHEBI:58262"/>
        <dbReference type="EC" id="2.7.7.60"/>
    </reaction>
</comment>
<keyword evidence="1 3" id="KW-0808">Transferase</keyword>
<feature type="site" description="Positions MEP for the nucleophilic attack" evidence="3">
    <location>
        <position position="217"/>
    </location>
</feature>
<keyword evidence="2 3" id="KW-0548">Nucleotidyltransferase</keyword>
<name>A0A7S7NKK7_PALFE</name>
<feature type="site" description="Transition state stabilizer" evidence="3">
    <location>
        <position position="15"/>
    </location>
</feature>
<dbReference type="HAMAP" id="MF_00108">
    <property type="entry name" value="IspD"/>
    <property type="match status" value="1"/>
</dbReference>
<dbReference type="CDD" id="cd02516">
    <property type="entry name" value="CDP-ME_synthetase"/>
    <property type="match status" value="1"/>
</dbReference>
<proteinExistence type="inferred from homology"/>
<dbReference type="InterPro" id="IPR050088">
    <property type="entry name" value="IspD/TarI_cytidylyltransf_bact"/>
</dbReference>
<evidence type="ECO:0000256" key="3">
    <source>
        <dbReference type="HAMAP-Rule" id="MF_00108"/>
    </source>
</evidence>
<dbReference type="Gene3D" id="3.90.550.10">
    <property type="entry name" value="Spore Coat Polysaccharide Biosynthesis Protein SpsA, Chain A"/>
    <property type="match status" value="1"/>
</dbReference>
<keyword evidence="5" id="KW-1185">Reference proteome</keyword>